<name>A0A7C9UW88_9PROT</name>
<evidence type="ECO:0000313" key="1">
    <source>
        <dbReference type="EMBL" id="NFV81948.1"/>
    </source>
</evidence>
<dbReference type="RefSeq" id="WP_163682469.1">
    <property type="nucleotide sequence ID" value="NZ_JAAIYP010000044.1"/>
</dbReference>
<proteinExistence type="predicted"/>
<accession>A0A7C9UW88</accession>
<gene>
    <name evidence="1" type="ORF">G4223_17705</name>
</gene>
<organism evidence="1 2">
    <name type="scientific">Magnetospirillum aberrantis SpK</name>
    <dbReference type="NCBI Taxonomy" id="908842"/>
    <lineage>
        <taxon>Bacteria</taxon>
        <taxon>Pseudomonadati</taxon>
        <taxon>Pseudomonadota</taxon>
        <taxon>Alphaproteobacteria</taxon>
        <taxon>Rhodospirillales</taxon>
        <taxon>Rhodospirillaceae</taxon>
        <taxon>Magnetospirillum</taxon>
    </lineage>
</organism>
<dbReference type="Proteomes" id="UP000480684">
    <property type="component" value="Unassembled WGS sequence"/>
</dbReference>
<reference evidence="1 2" key="1">
    <citation type="submission" date="2020-02" db="EMBL/GenBank/DDBJ databases">
        <authorList>
            <person name="Dziuba M."/>
            <person name="Kuznetsov B."/>
            <person name="Mardanov A."/>
            <person name="Ravin N."/>
            <person name="Grouzdev D."/>
        </authorList>
    </citation>
    <scope>NUCLEOTIDE SEQUENCE [LARGE SCALE GENOMIC DNA]</scope>
    <source>
        <strain evidence="1 2">SpK</strain>
    </source>
</reference>
<protein>
    <submittedName>
        <fullName evidence="1">DUF1493 family protein</fullName>
    </submittedName>
</protein>
<dbReference type="Pfam" id="PF07377">
    <property type="entry name" value="DUF1493"/>
    <property type="match status" value="1"/>
</dbReference>
<dbReference type="EMBL" id="JAAIYP010000044">
    <property type="protein sequence ID" value="NFV81948.1"/>
    <property type="molecule type" value="Genomic_DNA"/>
</dbReference>
<evidence type="ECO:0000313" key="2">
    <source>
        <dbReference type="Proteomes" id="UP000480684"/>
    </source>
</evidence>
<dbReference type="InterPro" id="IPR010862">
    <property type="entry name" value="DUF1493"/>
</dbReference>
<keyword evidence="2" id="KW-1185">Reference proteome</keyword>
<comment type="caution">
    <text evidence="1">The sequence shown here is derived from an EMBL/GenBank/DDBJ whole genome shotgun (WGS) entry which is preliminary data.</text>
</comment>
<sequence length="102" mass="11966">MDREILYSLISKISGVSKGISDSTRIYHDLFISGEDAYEFFEEVHRAFGTDLYSLDFSKYFPDESESFIWGLLMRLGVKYKKKEITIGHLLEVIRKKAWFDP</sequence>
<dbReference type="AlphaFoldDB" id="A0A7C9UW88"/>